<keyword evidence="2" id="KW-1185">Reference proteome</keyword>
<sequence>MSKGELARRAGLTHPALSRLLSGTNGARLETVERLASAVGMRLALVPDDDFAADLLSGRILDFPSDDRSRA</sequence>
<organism evidence="1 2">
    <name type="scientific">Antarcticirhabdus aurantiaca</name>
    <dbReference type="NCBI Taxonomy" id="2606717"/>
    <lineage>
        <taxon>Bacteria</taxon>
        <taxon>Pseudomonadati</taxon>
        <taxon>Pseudomonadota</taxon>
        <taxon>Alphaproteobacteria</taxon>
        <taxon>Hyphomicrobiales</taxon>
        <taxon>Aurantimonadaceae</taxon>
        <taxon>Antarcticirhabdus</taxon>
    </lineage>
</organism>
<dbReference type="Proteomes" id="UP001163223">
    <property type="component" value="Chromosome"/>
</dbReference>
<gene>
    <name evidence="1" type="ORF">OXU80_13990</name>
</gene>
<protein>
    <submittedName>
        <fullName evidence="1">Helix-turn-helix transcriptional regulator</fullName>
    </submittedName>
</protein>
<accession>A0ACD4NW22</accession>
<dbReference type="EMBL" id="CP113520">
    <property type="protein sequence ID" value="WAJ31240.1"/>
    <property type="molecule type" value="Genomic_DNA"/>
</dbReference>
<evidence type="ECO:0000313" key="2">
    <source>
        <dbReference type="Proteomes" id="UP001163223"/>
    </source>
</evidence>
<reference evidence="1" key="1">
    <citation type="submission" date="2022-11" db="EMBL/GenBank/DDBJ databases">
        <title>beta-Carotene-producing bacterium, Jeongeuplla avenae sp. nov., alleviates the salt stress of Arabidopsis seedlings.</title>
        <authorList>
            <person name="Jiang L."/>
            <person name="Lee J."/>
        </authorList>
    </citation>
    <scope>NUCLEOTIDE SEQUENCE</scope>
    <source>
        <strain evidence="1">DY_R2A_6</strain>
    </source>
</reference>
<evidence type="ECO:0000313" key="1">
    <source>
        <dbReference type="EMBL" id="WAJ31240.1"/>
    </source>
</evidence>
<proteinExistence type="predicted"/>
<name>A0ACD4NW22_9HYPH</name>